<comment type="caution">
    <text evidence="7">The sequence shown here is derived from an EMBL/GenBank/DDBJ whole genome shotgun (WGS) entry which is preliminary data.</text>
</comment>
<dbReference type="InterPro" id="IPR050490">
    <property type="entry name" value="Bact_solute-bd_prot1"/>
</dbReference>
<dbReference type="EMBL" id="MPTB01000037">
    <property type="protein sequence ID" value="OMD43162.1"/>
    <property type="molecule type" value="Genomic_DNA"/>
</dbReference>
<evidence type="ECO:0000256" key="3">
    <source>
        <dbReference type="ARBA" id="ARBA00023136"/>
    </source>
</evidence>
<keyword evidence="8" id="KW-1185">Reference proteome</keyword>
<evidence type="ECO:0000256" key="6">
    <source>
        <dbReference type="SAM" id="SignalP"/>
    </source>
</evidence>
<dbReference type="InterPro" id="IPR006059">
    <property type="entry name" value="SBP"/>
</dbReference>
<gene>
    <name evidence="7" type="ORF">BSK56_24655</name>
</gene>
<dbReference type="PANTHER" id="PTHR43649:SF33">
    <property type="entry name" value="POLYGALACTURONAN_RHAMNOGALACTURONAN-BINDING PROTEIN YTCQ"/>
    <property type="match status" value="1"/>
</dbReference>
<feature type="signal peptide" evidence="6">
    <location>
        <begin position="1"/>
        <end position="23"/>
    </location>
</feature>
<evidence type="ECO:0000256" key="4">
    <source>
        <dbReference type="ARBA" id="ARBA00023139"/>
    </source>
</evidence>
<keyword evidence="4" id="KW-0564">Palmitate</keyword>
<evidence type="ECO:0000256" key="1">
    <source>
        <dbReference type="ARBA" id="ARBA00022475"/>
    </source>
</evidence>
<dbReference type="Gene3D" id="3.40.190.10">
    <property type="entry name" value="Periplasmic binding protein-like II"/>
    <property type="match status" value="2"/>
</dbReference>
<accession>A0ABX3H108</accession>
<evidence type="ECO:0000256" key="5">
    <source>
        <dbReference type="ARBA" id="ARBA00023288"/>
    </source>
</evidence>
<feature type="chain" id="PRO_5045854631" evidence="6">
    <location>
        <begin position="24"/>
        <end position="515"/>
    </location>
</feature>
<dbReference type="SUPFAM" id="SSF53850">
    <property type="entry name" value="Periplasmic binding protein-like II"/>
    <property type="match status" value="1"/>
</dbReference>
<sequence length="515" mass="56640">MNRNYKKLAALMLCSGLVLTACGGNNNNANNGQAEATNAGANSSGAAETTAKAKISWMNMLHTASPPTDTVLNKIEELTNTEIEFSWVPDPSKEERINTALASDSLADMVTLTILDNSSVRNALKAGVFWEVSPYLDEFPNLAAISQETRTSASIEGKLYGIPFQKAVARNGVVIRKDWLDKLGLAVPKTTDELMEVAKAFTEKDPDGNGKKDTTGFMDRSDLVYGAFKTLGSYFGTPNIWAVDDAGKMTPEFDTESYIKTMDYMKALYEGGYINQDFAVTAKTDQQQNFAQGRAGIYVGALFDSKNLMKMSKGIQDNMELVMVNDITSTGNEADRAIWAGANGIGGLLSFPKSEVKDEKELKRILQFVNDTMSDEIYALMTYGIQDVHYTVDADMAVTIKDADLWQQEVQPFASSRVKETGYKIHDSDPLKVEAERLIEENAKYGVLNPAFSLESETHTTQGSELTKIVTDATYKYILGKIDLNGYKSEIEKWKKSGGSKIITEYEAAYKAVNP</sequence>
<dbReference type="PROSITE" id="PS51257">
    <property type="entry name" value="PROKAR_LIPOPROTEIN"/>
    <property type="match status" value="1"/>
</dbReference>
<organism evidence="7 8">
    <name type="scientific">Paenibacillus borealis</name>
    <dbReference type="NCBI Taxonomy" id="160799"/>
    <lineage>
        <taxon>Bacteria</taxon>
        <taxon>Bacillati</taxon>
        <taxon>Bacillota</taxon>
        <taxon>Bacilli</taxon>
        <taxon>Bacillales</taxon>
        <taxon>Paenibacillaceae</taxon>
        <taxon>Paenibacillus</taxon>
    </lineage>
</organism>
<name>A0ABX3H108_PAEBO</name>
<dbReference type="Pfam" id="PF01547">
    <property type="entry name" value="SBP_bac_1"/>
    <property type="match status" value="1"/>
</dbReference>
<keyword evidence="5" id="KW-0449">Lipoprotein</keyword>
<keyword evidence="2 6" id="KW-0732">Signal</keyword>
<evidence type="ECO:0000256" key="2">
    <source>
        <dbReference type="ARBA" id="ARBA00022729"/>
    </source>
</evidence>
<protein>
    <submittedName>
        <fullName evidence="7">Sugar ABC transporter substrate-binding protein</fullName>
    </submittedName>
</protein>
<reference evidence="7 8" key="1">
    <citation type="submission" date="2016-10" db="EMBL/GenBank/DDBJ databases">
        <title>Paenibacillus species isolates.</title>
        <authorList>
            <person name="Beno S.M."/>
        </authorList>
    </citation>
    <scope>NUCLEOTIDE SEQUENCE [LARGE SCALE GENOMIC DNA]</scope>
    <source>
        <strain evidence="7 8">FSL H7-0744</strain>
    </source>
</reference>
<dbReference type="Proteomes" id="UP000187412">
    <property type="component" value="Unassembled WGS sequence"/>
</dbReference>
<dbReference type="PANTHER" id="PTHR43649">
    <property type="entry name" value="ARABINOSE-BINDING PROTEIN-RELATED"/>
    <property type="match status" value="1"/>
</dbReference>
<proteinExistence type="predicted"/>
<dbReference type="CDD" id="cd13580">
    <property type="entry name" value="PBP2_AlgQ_like_1"/>
    <property type="match status" value="1"/>
</dbReference>
<keyword evidence="1" id="KW-1003">Cell membrane</keyword>
<dbReference type="RefSeq" id="WP_076113187.1">
    <property type="nucleotide sequence ID" value="NZ_MPTB01000037.1"/>
</dbReference>
<evidence type="ECO:0000313" key="8">
    <source>
        <dbReference type="Proteomes" id="UP000187412"/>
    </source>
</evidence>
<evidence type="ECO:0000313" key="7">
    <source>
        <dbReference type="EMBL" id="OMD43162.1"/>
    </source>
</evidence>
<keyword evidence="3" id="KW-0472">Membrane</keyword>